<dbReference type="RefSeq" id="WP_152327000.1">
    <property type="nucleotide sequence ID" value="NZ_JAADJS010000001.1"/>
</dbReference>
<keyword evidence="2" id="KW-1185">Reference proteome</keyword>
<reference evidence="1 2" key="2">
    <citation type="submission" date="2020-03" db="EMBL/GenBank/DDBJ databases">
        <title>Rahnella aceri sp. nov., isoated from traditional Jeju Makgeolli.</title>
        <authorList>
            <person name="Kim I.S."/>
            <person name="Jeon D."/>
        </authorList>
    </citation>
    <scope>NUCLEOTIDE SEQUENCE [LARGE SCALE GENOMIC DNA]</scope>
    <source>
        <strain evidence="1 2">Lac-M11</strain>
    </source>
</reference>
<protein>
    <submittedName>
        <fullName evidence="1">Uncharacterized protein</fullName>
    </submittedName>
</protein>
<sequence>MVKSMFGLLIENNMLHPLTRCCRVKANEGKASDSPILTKTLSVYSYRFLEKLSSTHHQPCSLTDSFIPFKTTAKRIGFYSGNFTVRVSGLSLSRILLSLRVLFSVDMTMPPCEQKAAKRLSHNRFGLFSSSRYSMAVLGLKGDQNLIC</sequence>
<name>A0A6M2B1R0_9GAMM</name>
<dbReference type="EMBL" id="JAADJS010000001">
    <property type="protein sequence ID" value="NGX86407.1"/>
    <property type="molecule type" value="Genomic_DNA"/>
</dbReference>
<evidence type="ECO:0000313" key="1">
    <source>
        <dbReference type="EMBL" id="NGX86407.1"/>
    </source>
</evidence>
<gene>
    <name evidence="1" type="ORF">GW579_04795</name>
</gene>
<organism evidence="1 2">
    <name type="scientific">Rahnella contaminans</name>
    <dbReference type="NCBI Taxonomy" id="2703882"/>
    <lineage>
        <taxon>Bacteria</taxon>
        <taxon>Pseudomonadati</taxon>
        <taxon>Pseudomonadota</taxon>
        <taxon>Gammaproteobacteria</taxon>
        <taxon>Enterobacterales</taxon>
        <taxon>Yersiniaceae</taxon>
        <taxon>Rahnella</taxon>
    </lineage>
</organism>
<accession>A0A6M2B1R0</accession>
<comment type="caution">
    <text evidence="1">The sequence shown here is derived from an EMBL/GenBank/DDBJ whole genome shotgun (WGS) entry which is preliminary data.</text>
</comment>
<reference evidence="1 2" key="1">
    <citation type="submission" date="2020-01" db="EMBL/GenBank/DDBJ databases">
        <authorList>
            <person name="Lee S.D."/>
        </authorList>
    </citation>
    <scope>NUCLEOTIDE SEQUENCE [LARGE SCALE GENOMIC DNA]</scope>
    <source>
        <strain evidence="1 2">Lac-M11</strain>
    </source>
</reference>
<proteinExistence type="predicted"/>
<evidence type="ECO:0000313" key="2">
    <source>
        <dbReference type="Proteomes" id="UP000476696"/>
    </source>
</evidence>
<dbReference type="Proteomes" id="UP000476696">
    <property type="component" value="Unassembled WGS sequence"/>
</dbReference>
<dbReference type="AlphaFoldDB" id="A0A6M2B1R0"/>